<dbReference type="FunFam" id="3.40.50.720:FF:000084">
    <property type="entry name" value="Short-chain dehydrogenase reductase"/>
    <property type="match status" value="1"/>
</dbReference>
<dbReference type="InterPro" id="IPR002347">
    <property type="entry name" value="SDR_fam"/>
</dbReference>
<organism evidence="3 4">
    <name type="scientific">Paenibacillus apis</name>
    <dbReference type="NCBI Taxonomy" id="1792174"/>
    <lineage>
        <taxon>Bacteria</taxon>
        <taxon>Bacillati</taxon>
        <taxon>Bacillota</taxon>
        <taxon>Bacilli</taxon>
        <taxon>Bacillales</taxon>
        <taxon>Paenibacillaceae</taxon>
        <taxon>Paenibacillus</taxon>
    </lineage>
</organism>
<dbReference type="GO" id="GO:0016491">
    <property type="term" value="F:oxidoreductase activity"/>
    <property type="evidence" value="ECO:0007669"/>
    <property type="project" value="UniProtKB-KW"/>
</dbReference>
<dbReference type="EMBL" id="BORS01000004">
    <property type="protein sequence ID" value="GIO41932.1"/>
    <property type="molecule type" value="Genomic_DNA"/>
</dbReference>
<evidence type="ECO:0000256" key="2">
    <source>
        <dbReference type="ARBA" id="ARBA00023002"/>
    </source>
</evidence>
<dbReference type="PRINTS" id="PR00080">
    <property type="entry name" value="SDRFAMILY"/>
</dbReference>
<protein>
    <submittedName>
        <fullName evidence="3">3-ketoacyl-ACP reductase</fullName>
    </submittedName>
</protein>
<accession>A0A919Y4F3</accession>
<dbReference type="SUPFAM" id="SSF51735">
    <property type="entry name" value="NAD(P)-binding Rossmann-fold domains"/>
    <property type="match status" value="1"/>
</dbReference>
<comment type="caution">
    <text evidence="3">The sequence shown here is derived from an EMBL/GenBank/DDBJ whole genome shotgun (WGS) entry which is preliminary data.</text>
</comment>
<dbReference type="Pfam" id="PF13561">
    <property type="entry name" value="adh_short_C2"/>
    <property type="match status" value="1"/>
</dbReference>
<reference evidence="3" key="1">
    <citation type="submission" date="2021-03" db="EMBL/GenBank/DDBJ databases">
        <title>Antimicrobial resistance genes in bacteria isolated from Japanese honey, and their potential for conferring macrolide and lincosamide resistance in the American foulbrood pathogen Paenibacillus larvae.</title>
        <authorList>
            <person name="Okamoto M."/>
            <person name="Kumagai M."/>
            <person name="Kanamori H."/>
            <person name="Takamatsu D."/>
        </authorList>
    </citation>
    <scope>NUCLEOTIDE SEQUENCE</scope>
    <source>
        <strain evidence="3">J41TS4</strain>
    </source>
</reference>
<comment type="similarity">
    <text evidence="1">Belongs to the short-chain dehydrogenases/reductases (SDR) family.</text>
</comment>
<dbReference type="AlphaFoldDB" id="A0A919Y4F3"/>
<evidence type="ECO:0000256" key="1">
    <source>
        <dbReference type="ARBA" id="ARBA00006484"/>
    </source>
</evidence>
<dbReference type="Proteomes" id="UP000678895">
    <property type="component" value="Unassembled WGS sequence"/>
</dbReference>
<sequence length="268" mass="28495">MAENNGIRQRFQGKTAIVTGAGSGIGKAAAIKLASEGAKVALFDLLNERTRTTEHQINQIYRGVSRAFDVDISDPQRVEKAVNEAVEAFGGIDIVFANAGINGTLAPVEEMSFEDWERTMRINLNGTFLTVKHTVPHLKRQGGGSIIITSSINGNDRFSGFGMTAYSTTKAGQVAFSKMAALELAKFKIRVNSICPGAIATNIDTSTEVSDELDGIVIPVEYPEGSQPLADGPGQPENVADLVAFLASDESKHITGARIVIDGAESLL</sequence>
<dbReference type="Gene3D" id="3.40.50.720">
    <property type="entry name" value="NAD(P)-binding Rossmann-like Domain"/>
    <property type="match status" value="1"/>
</dbReference>
<dbReference type="PANTHER" id="PTHR24321">
    <property type="entry name" value="DEHYDROGENASES, SHORT CHAIN"/>
    <property type="match status" value="1"/>
</dbReference>
<dbReference type="PRINTS" id="PR00081">
    <property type="entry name" value="GDHRDH"/>
</dbReference>
<keyword evidence="2" id="KW-0560">Oxidoreductase</keyword>
<dbReference type="InterPro" id="IPR036291">
    <property type="entry name" value="NAD(P)-bd_dom_sf"/>
</dbReference>
<evidence type="ECO:0000313" key="4">
    <source>
        <dbReference type="Proteomes" id="UP000678895"/>
    </source>
</evidence>
<keyword evidence="4" id="KW-1185">Reference proteome</keyword>
<evidence type="ECO:0000313" key="3">
    <source>
        <dbReference type="EMBL" id="GIO41932.1"/>
    </source>
</evidence>
<dbReference type="GO" id="GO:0008206">
    <property type="term" value="P:bile acid metabolic process"/>
    <property type="evidence" value="ECO:0007669"/>
    <property type="project" value="UniProtKB-ARBA"/>
</dbReference>
<gene>
    <name evidence="3" type="primary">fabG_5</name>
    <name evidence="3" type="ORF">J41TS4_16900</name>
</gene>
<name>A0A919Y4F3_9BACL</name>
<dbReference type="RefSeq" id="WP_301626383.1">
    <property type="nucleotide sequence ID" value="NZ_BORS01000004.1"/>
</dbReference>
<dbReference type="NCBIfam" id="NF004203">
    <property type="entry name" value="PRK05653.2-4"/>
    <property type="match status" value="1"/>
</dbReference>
<dbReference type="PANTHER" id="PTHR24321:SF8">
    <property type="entry name" value="ESTRADIOL 17-BETA-DEHYDROGENASE 8-RELATED"/>
    <property type="match status" value="1"/>
</dbReference>
<proteinExistence type="inferred from homology"/>
<dbReference type="CDD" id="cd05233">
    <property type="entry name" value="SDR_c"/>
    <property type="match status" value="1"/>
</dbReference>